<evidence type="ECO:0000256" key="1">
    <source>
        <dbReference type="ARBA" id="ARBA00001965"/>
    </source>
</evidence>
<dbReference type="PROSITE" id="PS50905">
    <property type="entry name" value="FERRITIN_LIKE"/>
    <property type="match status" value="1"/>
</dbReference>
<keyword evidence="9" id="KW-1185">Reference proteome</keyword>
<reference evidence="8 9" key="1">
    <citation type="submission" date="2016-11" db="EMBL/GenBank/DDBJ databases">
        <authorList>
            <person name="Jaros S."/>
            <person name="Januszkiewicz K."/>
            <person name="Wedrychowicz H."/>
        </authorList>
    </citation>
    <scope>NUCLEOTIDE SEQUENCE [LARGE SCALE GENOMIC DNA]</scope>
    <source>
        <strain evidence="8 9">DSM 3090</strain>
    </source>
</reference>
<dbReference type="PANTHER" id="PTHR43865:SF1">
    <property type="entry name" value="RUBRERYTHRIN-RELATED"/>
    <property type="match status" value="1"/>
</dbReference>
<dbReference type="EMBL" id="FRAD01000009">
    <property type="protein sequence ID" value="SHJ92553.1"/>
    <property type="molecule type" value="Genomic_DNA"/>
</dbReference>
<evidence type="ECO:0000256" key="5">
    <source>
        <dbReference type="ARBA" id="ARBA00023004"/>
    </source>
</evidence>
<dbReference type="InterPro" id="IPR024934">
    <property type="entry name" value="Rubredoxin-like_dom"/>
</dbReference>
<dbReference type="Gene3D" id="1.20.1260.10">
    <property type="match status" value="1"/>
</dbReference>
<dbReference type="Pfam" id="PF02915">
    <property type="entry name" value="Rubrerythrin"/>
    <property type="match status" value="1"/>
</dbReference>
<accession>A0A1M6NA30</accession>
<evidence type="ECO:0000256" key="3">
    <source>
        <dbReference type="ARBA" id="ARBA00022723"/>
    </source>
</evidence>
<comment type="cofactor">
    <cofactor evidence="1">
        <name>Fe(3+)</name>
        <dbReference type="ChEBI" id="CHEBI:29034"/>
    </cofactor>
</comment>
<name>A0A1M6NA30_9CLOT</name>
<dbReference type="RefSeq" id="WP_072903346.1">
    <property type="nucleotide sequence ID" value="NZ_FRAD01000009.1"/>
</dbReference>
<keyword evidence="5" id="KW-0408">Iron</keyword>
<dbReference type="SUPFAM" id="SSF47240">
    <property type="entry name" value="Ferritin-like"/>
    <property type="match status" value="1"/>
</dbReference>
<feature type="domain" description="Ferritin-like diiron" evidence="7">
    <location>
        <begin position="3"/>
        <end position="134"/>
    </location>
</feature>
<dbReference type="SUPFAM" id="SSF57802">
    <property type="entry name" value="Rubredoxin-like"/>
    <property type="match status" value="1"/>
</dbReference>
<dbReference type="InterPro" id="IPR052364">
    <property type="entry name" value="Rubrerythrin"/>
</dbReference>
<keyword evidence="3" id="KW-0479">Metal-binding</keyword>
<feature type="domain" description="Rubredoxin-like" evidence="6">
    <location>
        <begin position="140"/>
        <end position="174"/>
    </location>
</feature>
<dbReference type="PROSITE" id="PS50903">
    <property type="entry name" value="RUBREDOXIN_LIKE"/>
    <property type="match status" value="1"/>
</dbReference>
<dbReference type="CDD" id="cd01041">
    <property type="entry name" value="Rubrerythrin"/>
    <property type="match status" value="1"/>
</dbReference>
<dbReference type="Proteomes" id="UP000183952">
    <property type="component" value="Unassembled WGS sequence"/>
</dbReference>
<keyword evidence="4" id="KW-0249">Electron transport</keyword>
<dbReference type="InterPro" id="IPR048574">
    <property type="entry name" value="RUBY_RBDX"/>
</dbReference>
<dbReference type="AlphaFoldDB" id="A0A1M6NA30"/>
<dbReference type="PANTHER" id="PTHR43865">
    <property type="entry name" value="RUBRERYTHRIN-RELATED"/>
    <property type="match status" value="1"/>
</dbReference>
<evidence type="ECO:0000256" key="2">
    <source>
        <dbReference type="ARBA" id="ARBA00022448"/>
    </source>
</evidence>
<dbReference type="InterPro" id="IPR003251">
    <property type="entry name" value="Rr_diiron-bd_dom"/>
</dbReference>
<dbReference type="InterPro" id="IPR012347">
    <property type="entry name" value="Ferritin-like"/>
</dbReference>
<dbReference type="GO" id="GO:0005506">
    <property type="term" value="F:iron ion binding"/>
    <property type="evidence" value="ECO:0007669"/>
    <property type="project" value="InterPro"/>
</dbReference>
<dbReference type="GO" id="GO:0016491">
    <property type="term" value="F:oxidoreductase activity"/>
    <property type="evidence" value="ECO:0007669"/>
    <property type="project" value="InterPro"/>
</dbReference>
<keyword evidence="2" id="KW-0813">Transport</keyword>
<sequence>MENLKGTETEKNLYRTFSGESRARNKYTFYAEKAEREGNHWIAEVFRRTADDEKAHARRVFNDFLKLNTDLKLDLMDAIGGEVDEDNNVYKKFQEQAEQEGFSCIANFFRELRDIEEYHAKCFKSLLDRLEKGMYIDSQVQRWQCINCGYIHEGISAPEKCPACGYPQGYYKMMNYKCEE</sequence>
<dbReference type="CDD" id="cd00729">
    <property type="entry name" value="rubredoxin_SM"/>
    <property type="match status" value="1"/>
</dbReference>
<evidence type="ECO:0000313" key="9">
    <source>
        <dbReference type="Proteomes" id="UP000183952"/>
    </source>
</evidence>
<dbReference type="InterPro" id="IPR009040">
    <property type="entry name" value="Ferritin-like_diiron"/>
</dbReference>
<gene>
    <name evidence="8" type="ORF">SAMN02745248_01339</name>
</gene>
<dbReference type="Pfam" id="PF21349">
    <property type="entry name" value="RUBY_RBDX"/>
    <property type="match status" value="1"/>
</dbReference>
<dbReference type="STRING" id="1121331.SAMN02745248_01339"/>
<dbReference type="OrthoDB" id="9799749at2"/>
<evidence type="ECO:0000256" key="4">
    <source>
        <dbReference type="ARBA" id="ARBA00022982"/>
    </source>
</evidence>
<dbReference type="Gene3D" id="2.20.28.10">
    <property type="match status" value="1"/>
</dbReference>
<evidence type="ECO:0000313" key="8">
    <source>
        <dbReference type="EMBL" id="SHJ92553.1"/>
    </source>
</evidence>
<evidence type="ECO:0000259" key="6">
    <source>
        <dbReference type="PROSITE" id="PS50903"/>
    </source>
</evidence>
<proteinExistence type="predicted"/>
<organism evidence="8 9">
    <name type="scientific">Hathewaya proteolytica DSM 3090</name>
    <dbReference type="NCBI Taxonomy" id="1121331"/>
    <lineage>
        <taxon>Bacteria</taxon>
        <taxon>Bacillati</taxon>
        <taxon>Bacillota</taxon>
        <taxon>Clostridia</taxon>
        <taxon>Eubacteriales</taxon>
        <taxon>Clostridiaceae</taxon>
        <taxon>Hathewaya</taxon>
    </lineage>
</organism>
<dbReference type="InterPro" id="IPR009078">
    <property type="entry name" value="Ferritin-like_SF"/>
</dbReference>
<protein>
    <submittedName>
        <fullName evidence="8">Rubrerythrin</fullName>
    </submittedName>
</protein>
<evidence type="ECO:0000259" key="7">
    <source>
        <dbReference type="PROSITE" id="PS50905"/>
    </source>
</evidence>